<evidence type="ECO:0000313" key="1">
    <source>
        <dbReference type="EMBL" id="WAH35859.1"/>
    </source>
</evidence>
<dbReference type="GO" id="GO:0016757">
    <property type="term" value="F:glycosyltransferase activity"/>
    <property type="evidence" value="ECO:0007669"/>
    <property type="project" value="UniProtKB-KW"/>
</dbReference>
<keyword evidence="1" id="KW-0808">Transferase</keyword>
<gene>
    <name evidence="1" type="ORF">NZD86_16525</name>
</gene>
<evidence type="ECO:0000313" key="2">
    <source>
        <dbReference type="Proteomes" id="UP001164803"/>
    </source>
</evidence>
<dbReference type="EC" id="2.4.-.-" evidence="1"/>
<dbReference type="Pfam" id="PF13692">
    <property type="entry name" value="Glyco_trans_1_4"/>
    <property type="match status" value="1"/>
</dbReference>
<accession>A0ABY6YZG8</accession>
<sequence>MYPTVVITSAVPWEGITARPHHLARQLAGRGWPVLFVEPPVTLIGPFRNPSLRARMLPRHPIADVNIRQDTDVKVLKPVTTLPFYHVVRWINRFNQRLLARQIRQHVTGPIILLSNLPSSVDMIPWLSPIATFYDCVDDHGAFGGLVRRDVIDSLEAEMAYASRTVFATADALAERMQSLHSHVQLVPNAVELDHFRKTFNASEHPDLSDIASPRVGFIGGIGSWLDFDLIRNLATARPNMEFVFVGPVETDVTAVRALPNVHFLGRKPYDELPQFLAGFDLCLYPFANNKLTESVNPVKVYEYLAAGKEVLATPTREMRKFVDHVWIINNSDEGASAIDMILRGKRKDSPALRQPFLQEQTWESRGKQIEAALLQHLPTSFSLN</sequence>
<dbReference type="PANTHER" id="PTHR12526">
    <property type="entry name" value="GLYCOSYLTRANSFERASE"/>
    <property type="match status" value="1"/>
</dbReference>
<keyword evidence="2" id="KW-1185">Reference proteome</keyword>
<keyword evidence="1" id="KW-0328">Glycosyltransferase</keyword>
<dbReference type="Gene3D" id="3.40.50.11010">
    <property type="match status" value="1"/>
</dbReference>
<protein>
    <submittedName>
        <fullName evidence="1">Glycosyltransferase</fullName>
        <ecNumber evidence="1">2.4.-.-</ecNumber>
    </submittedName>
</protein>
<dbReference type="Gene3D" id="3.40.50.2000">
    <property type="entry name" value="Glycogen Phosphorylase B"/>
    <property type="match status" value="1"/>
</dbReference>
<dbReference type="EMBL" id="CP104064">
    <property type="protein sequence ID" value="WAH35859.1"/>
    <property type="molecule type" value="Genomic_DNA"/>
</dbReference>
<dbReference type="Proteomes" id="UP001164803">
    <property type="component" value="Chromosome"/>
</dbReference>
<organism evidence="1 2">
    <name type="scientific">Alicyclobacillus dauci</name>
    <dbReference type="NCBI Taxonomy" id="1475485"/>
    <lineage>
        <taxon>Bacteria</taxon>
        <taxon>Bacillati</taxon>
        <taxon>Bacillota</taxon>
        <taxon>Bacilli</taxon>
        <taxon>Bacillales</taxon>
        <taxon>Alicyclobacillaceae</taxon>
        <taxon>Alicyclobacillus</taxon>
    </lineage>
</organism>
<dbReference type="PANTHER" id="PTHR12526:SF630">
    <property type="entry name" value="GLYCOSYLTRANSFERASE"/>
    <property type="match status" value="1"/>
</dbReference>
<reference evidence="1" key="1">
    <citation type="submission" date="2022-08" db="EMBL/GenBank/DDBJ databases">
        <title>Alicyclobacillus dauci DSM2870, complete genome.</title>
        <authorList>
            <person name="Wang Q."/>
            <person name="Cai R."/>
            <person name="Wang Z."/>
        </authorList>
    </citation>
    <scope>NUCLEOTIDE SEQUENCE</scope>
    <source>
        <strain evidence="1">DSM 28700</strain>
    </source>
</reference>
<dbReference type="SUPFAM" id="SSF53756">
    <property type="entry name" value="UDP-Glycosyltransferase/glycogen phosphorylase"/>
    <property type="match status" value="1"/>
</dbReference>
<dbReference type="RefSeq" id="WP_268043145.1">
    <property type="nucleotide sequence ID" value="NZ_CP104064.1"/>
</dbReference>
<proteinExistence type="predicted"/>
<name>A0ABY6YZG8_9BACL</name>